<keyword evidence="2" id="KW-1185">Reference proteome</keyword>
<dbReference type="PANTHER" id="PTHR36978">
    <property type="entry name" value="P-LOOP CONTAINING NUCLEOTIDE TRIPHOSPHATE HYDROLASE"/>
    <property type="match status" value="1"/>
</dbReference>
<dbReference type="InterPro" id="IPR027417">
    <property type="entry name" value="P-loop_NTPase"/>
</dbReference>
<dbReference type="Gene3D" id="3.40.50.300">
    <property type="entry name" value="P-loop containing nucleotide triphosphate hydrolases"/>
    <property type="match status" value="1"/>
</dbReference>
<dbReference type="Proteomes" id="UP001642484">
    <property type="component" value="Unassembled WGS sequence"/>
</dbReference>
<organism evidence="1 2">
    <name type="scientific">Durusdinium trenchii</name>
    <dbReference type="NCBI Taxonomy" id="1381693"/>
    <lineage>
        <taxon>Eukaryota</taxon>
        <taxon>Sar</taxon>
        <taxon>Alveolata</taxon>
        <taxon>Dinophyceae</taxon>
        <taxon>Suessiales</taxon>
        <taxon>Symbiodiniaceae</taxon>
        <taxon>Durusdinium</taxon>
    </lineage>
</organism>
<proteinExistence type="predicted"/>
<evidence type="ECO:0000313" key="1">
    <source>
        <dbReference type="EMBL" id="CAK9088359.1"/>
    </source>
</evidence>
<accession>A0ABP0QJZ4</accession>
<protein>
    <submittedName>
        <fullName evidence="1">Uncharacterized protein</fullName>
    </submittedName>
</protein>
<sequence length="523" mass="59834">MLSCDEAWFTGSAELAGIGTRLPGGPESTGHGRKMKILKWELEPCHRRDALRGARDQQQFLRGLVHRAPEEAIYATIAARQREAIKNLLGKKVPFCPVLRGAIINSWTASRFNGTPSEEILKVCSDRLAEAESMEAPEESFFLRSTDVLHVLRVADEVVFHTAGGCEERHVPHSVRYWSVVRHAKISDWWHFATEFPVGCAHPPLPGNHSGIKVLVLGLAKTGTRTICHALNELGVRAYHSEDFHFLPWWDFVHEQRAGKGVDGTHSVYLAQEMQKDDELASRLMEKIGRCRMEAIALDGLETLFDPLAKANPDAKVIMMNWRTFRQWRNSLDTFVHKLTVMVYHNIITGSSLGLLPWLALLQPLDRLSGGHVEHLLRSGGPPITEVGGPMVWLYHQSMNHRRQYECWTPPSTSIAPQTEEEYQDFYGKAKKYFSKEQIFDWDPRKNTLEELCNFLGIDPCIKKGKVPKAINTWIFERDFPIAANAVIVLRLFLHWVNWKLFDALLSLPFWFYRAWRERPKVD</sequence>
<dbReference type="EMBL" id="CAXAMN010024639">
    <property type="protein sequence ID" value="CAK9088359.1"/>
    <property type="molecule type" value="Genomic_DNA"/>
</dbReference>
<dbReference type="InterPro" id="IPR040632">
    <property type="entry name" value="Sulfotransfer_4"/>
</dbReference>
<dbReference type="PANTHER" id="PTHR36978:SF4">
    <property type="entry name" value="P-LOOP CONTAINING NUCLEOSIDE TRIPHOSPHATE HYDROLASE PROTEIN"/>
    <property type="match status" value="1"/>
</dbReference>
<reference evidence="1 2" key="1">
    <citation type="submission" date="2024-02" db="EMBL/GenBank/DDBJ databases">
        <authorList>
            <person name="Chen Y."/>
            <person name="Shah S."/>
            <person name="Dougan E. K."/>
            <person name="Thang M."/>
            <person name="Chan C."/>
        </authorList>
    </citation>
    <scope>NUCLEOTIDE SEQUENCE [LARGE SCALE GENOMIC DNA]</scope>
</reference>
<comment type="caution">
    <text evidence="1">The sequence shown here is derived from an EMBL/GenBank/DDBJ whole genome shotgun (WGS) entry which is preliminary data.</text>
</comment>
<gene>
    <name evidence="1" type="ORF">CCMP2556_LOCUS42619</name>
</gene>
<evidence type="ECO:0000313" key="2">
    <source>
        <dbReference type="Proteomes" id="UP001642484"/>
    </source>
</evidence>
<dbReference type="Pfam" id="PF17784">
    <property type="entry name" value="Sulfotransfer_4"/>
    <property type="match status" value="1"/>
</dbReference>
<name>A0ABP0QJZ4_9DINO</name>
<dbReference type="SUPFAM" id="SSF52540">
    <property type="entry name" value="P-loop containing nucleoside triphosphate hydrolases"/>
    <property type="match status" value="1"/>
</dbReference>